<sequence>MAGFHLPGDPYFPEEGNGGWLNEEPEEEPEEVPEEEPEEASEEEDQWEDEDSDDGFEVIDPRYPVRDIHAPPQSPTFRIRSQNGLSTYACGAENRAWFPLMEERIRATTSQVMDVGATAEVTAARLRRLDEAHDHTSGRVDSLEEDGRNAMGMFHEIFVRVSESEERIQDIERRAEEAEREAANLRAQVDALRGAGRSGSP</sequence>
<proteinExistence type="predicted"/>
<evidence type="ECO:0000313" key="1">
    <source>
        <dbReference type="EMBL" id="KAI3708647.1"/>
    </source>
</evidence>
<comment type="caution">
    <text evidence="1">The sequence shown here is derived from an EMBL/GenBank/DDBJ whole genome shotgun (WGS) entry which is preliminary data.</text>
</comment>
<keyword evidence="2" id="KW-1185">Reference proteome</keyword>
<dbReference type="Proteomes" id="UP001055811">
    <property type="component" value="Linkage Group LG07"/>
</dbReference>
<organism evidence="1 2">
    <name type="scientific">Cichorium intybus</name>
    <name type="common">Chicory</name>
    <dbReference type="NCBI Taxonomy" id="13427"/>
    <lineage>
        <taxon>Eukaryota</taxon>
        <taxon>Viridiplantae</taxon>
        <taxon>Streptophyta</taxon>
        <taxon>Embryophyta</taxon>
        <taxon>Tracheophyta</taxon>
        <taxon>Spermatophyta</taxon>
        <taxon>Magnoliopsida</taxon>
        <taxon>eudicotyledons</taxon>
        <taxon>Gunneridae</taxon>
        <taxon>Pentapetalae</taxon>
        <taxon>asterids</taxon>
        <taxon>campanulids</taxon>
        <taxon>Asterales</taxon>
        <taxon>Asteraceae</taxon>
        <taxon>Cichorioideae</taxon>
        <taxon>Cichorieae</taxon>
        <taxon>Cichoriinae</taxon>
        <taxon>Cichorium</taxon>
    </lineage>
</organism>
<gene>
    <name evidence="1" type="ORF">L2E82_37958</name>
</gene>
<evidence type="ECO:0000313" key="2">
    <source>
        <dbReference type="Proteomes" id="UP001055811"/>
    </source>
</evidence>
<dbReference type="EMBL" id="CM042015">
    <property type="protein sequence ID" value="KAI3708647.1"/>
    <property type="molecule type" value="Genomic_DNA"/>
</dbReference>
<reference evidence="2" key="1">
    <citation type="journal article" date="2022" name="Mol. Ecol. Resour.">
        <title>The genomes of chicory, endive, great burdock and yacon provide insights into Asteraceae palaeo-polyploidization history and plant inulin production.</title>
        <authorList>
            <person name="Fan W."/>
            <person name="Wang S."/>
            <person name="Wang H."/>
            <person name="Wang A."/>
            <person name="Jiang F."/>
            <person name="Liu H."/>
            <person name="Zhao H."/>
            <person name="Xu D."/>
            <person name="Zhang Y."/>
        </authorList>
    </citation>
    <scope>NUCLEOTIDE SEQUENCE [LARGE SCALE GENOMIC DNA]</scope>
    <source>
        <strain evidence="2">cv. Punajuju</strain>
    </source>
</reference>
<accession>A0ACB9AET0</accession>
<name>A0ACB9AET0_CICIN</name>
<protein>
    <submittedName>
        <fullName evidence="1">Uncharacterized protein</fullName>
    </submittedName>
</protein>
<reference evidence="1 2" key="2">
    <citation type="journal article" date="2022" name="Mol. Ecol. Resour.">
        <title>The genomes of chicory, endive, great burdock and yacon provide insights into Asteraceae paleo-polyploidization history and plant inulin production.</title>
        <authorList>
            <person name="Fan W."/>
            <person name="Wang S."/>
            <person name="Wang H."/>
            <person name="Wang A."/>
            <person name="Jiang F."/>
            <person name="Liu H."/>
            <person name="Zhao H."/>
            <person name="Xu D."/>
            <person name="Zhang Y."/>
        </authorList>
    </citation>
    <scope>NUCLEOTIDE SEQUENCE [LARGE SCALE GENOMIC DNA]</scope>
    <source>
        <strain evidence="2">cv. Punajuju</strain>
        <tissue evidence="1">Leaves</tissue>
    </source>
</reference>